<protein>
    <submittedName>
        <fullName evidence="2">Uncharacterized protein</fullName>
    </submittedName>
</protein>
<sequence length="151" mass="17447">MRRDEVFQLIETVDENEQLNFFFTITDLCKHCIGQNSCFRIIQEVFNRLEPKTIQIRATIVCSAKVMKRVHADASSQLIEPYNYLGEIIFSDGTDGTDRQQPETFSLKIHFRSGNITAILRKTTGGNLQPDQKERKFPCRSVTFRRSVPSE</sequence>
<dbReference type="AlphaFoldDB" id="A0A915ID21"/>
<accession>A0A915ID21</accession>
<proteinExistence type="predicted"/>
<organism evidence="1 2">
    <name type="scientific">Romanomermis culicivorax</name>
    <name type="common">Nematode worm</name>
    <dbReference type="NCBI Taxonomy" id="13658"/>
    <lineage>
        <taxon>Eukaryota</taxon>
        <taxon>Metazoa</taxon>
        <taxon>Ecdysozoa</taxon>
        <taxon>Nematoda</taxon>
        <taxon>Enoplea</taxon>
        <taxon>Dorylaimia</taxon>
        <taxon>Mermithida</taxon>
        <taxon>Mermithoidea</taxon>
        <taxon>Mermithidae</taxon>
        <taxon>Romanomermis</taxon>
    </lineage>
</organism>
<dbReference type="Proteomes" id="UP000887565">
    <property type="component" value="Unplaced"/>
</dbReference>
<keyword evidence="1" id="KW-1185">Reference proteome</keyword>
<evidence type="ECO:0000313" key="2">
    <source>
        <dbReference type="WBParaSite" id="nRc.2.0.1.t11116-RA"/>
    </source>
</evidence>
<name>A0A915ID21_ROMCU</name>
<evidence type="ECO:0000313" key="1">
    <source>
        <dbReference type="Proteomes" id="UP000887565"/>
    </source>
</evidence>
<dbReference type="WBParaSite" id="nRc.2.0.1.t11116-RA">
    <property type="protein sequence ID" value="nRc.2.0.1.t11116-RA"/>
    <property type="gene ID" value="nRc.2.0.1.g11116"/>
</dbReference>
<reference evidence="2" key="1">
    <citation type="submission" date="2022-11" db="UniProtKB">
        <authorList>
            <consortium name="WormBaseParasite"/>
        </authorList>
    </citation>
    <scope>IDENTIFICATION</scope>
</reference>